<feature type="transmembrane region" description="Helical" evidence="7">
    <location>
        <begin position="308"/>
        <end position="327"/>
    </location>
</feature>
<evidence type="ECO:0000259" key="8">
    <source>
        <dbReference type="PROSITE" id="PS50850"/>
    </source>
</evidence>
<dbReference type="InterPro" id="IPR036259">
    <property type="entry name" value="MFS_trans_sf"/>
</dbReference>
<gene>
    <name evidence="9" type="ORF">ACETWP_03555</name>
</gene>
<dbReference type="SUPFAM" id="SSF103473">
    <property type="entry name" value="MFS general substrate transporter"/>
    <property type="match status" value="1"/>
</dbReference>
<dbReference type="InterPro" id="IPR011701">
    <property type="entry name" value="MFS"/>
</dbReference>
<keyword evidence="2" id="KW-1003">Cell membrane</keyword>
<feature type="transmembrane region" description="Helical" evidence="7">
    <location>
        <begin position="194"/>
        <end position="214"/>
    </location>
</feature>
<proteinExistence type="predicted"/>
<feature type="transmembrane region" description="Helical" evidence="7">
    <location>
        <begin position="168"/>
        <end position="188"/>
    </location>
</feature>
<evidence type="ECO:0000256" key="7">
    <source>
        <dbReference type="SAM" id="Phobius"/>
    </source>
</evidence>
<evidence type="ECO:0000256" key="5">
    <source>
        <dbReference type="ARBA" id="ARBA00023136"/>
    </source>
</evidence>
<accession>A0ABV4UJD3</accession>
<dbReference type="EMBL" id="JBHDLJ010000002">
    <property type="protein sequence ID" value="MFB0833654.1"/>
    <property type="molecule type" value="Genomic_DNA"/>
</dbReference>
<sequence>MQTTDHLKERTVPQPAATAGYGLPARPPAVGTTRAGGEVGWIVVVLAGIAAATHIWKLPNALAAIQADLGISLFVAGVLVGTIQLASLLGGLLVAWSGELFGLRRLMVLGLFLLAGGSLLGATASGVALLIVSRSIEGVGFLLCTVLAPSLIQRSCAPERTNIAMASWGAFQGTAALIGFASAALALQSVDWRVWWIVMAAVALAPVVPVLRWVPPDPRIGVTGGNVREAGRRMRATLQRSAPWTAGAVFACYTVQWMAIMGFLPTIYATAGLGGPWPGLLSAAVGGVNALGALASGVLMQRGHHARALLLVTFSAMAAASVAIFAVPWPVGAVGIAGQFGFAVVFSLIGGMAPAILTRVAVGLAPPEGSVPGVIGLMQQIFNVGNFAGPPLMAWIATATGGWQSTWWMTCGFGALGCLLTWRLTRVRPA</sequence>
<evidence type="ECO:0000256" key="3">
    <source>
        <dbReference type="ARBA" id="ARBA00022692"/>
    </source>
</evidence>
<feature type="transmembrane region" description="Helical" evidence="7">
    <location>
        <begin position="69"/>
        <end position="96"/>
    </location>
</feature>
<dbReference type="PANTHER" id="PTHR43124:SF3">
    <property type="entry name" value="CHLORAMPHENICOL EFFLUX PUMP RV0191"/>
    <property type="match status" value="1"/>
</dbReference>
<feature type="transmembrane region" description="Helical" evidence="7">
    <location>
        <begin position="108"/>
        <end position="132"/>
    </location>
</feature>
<dbReference type="PROSITE" id="PS50850">
    <property type="entry name" value="MFS"/>
    <property type="match status" value="1"/>
</dbReference>
<dbReference type="Proteomes" id="UP001575652">
    <property type="component" value="Unassembled WGS sequence"/>
</dbReference>
<feature type="transmembrane region" description="Helical" evidence="7">
    <location>
        <begin position="242"/>
        <end position="268"/>
    </location>
</feature>
<dbReference type="Pfam" id="PF07690">
    <property type="entry name" value="MFS_1"/>
    <property type="match status" value="1"/>
</dbReference>
<keyword evidence="5 7" id="KW-0472">Membrane</keyword>
<protein>
    <submittedName>
        <fullName evidence="9">CynX/NimT family MFS transporter</fullName>
    </submittedName>
</protein>
<feature type="transmembrane region" description="Helical" evidence="7">
    <location>
        <begin position="333"/>
        <end position="357"/>
    </location>
</feature>
<feature type="transmembrane region" description="Helical" evidence="7">
    <location>
        <begin position="369"/>
        <end position="387"/>
    </location>
</feature>
<dbReference type="RefSeq" id="WP_373970819.1">
    <property type="nucleotide sequence ID" value="NZ_JBHDLJ010000002.1"/>
</dbReference>
<dbReference type="CDD" id="cd06174">
    <property type="entry name" value="MFS"/>
    <property type="match status" value="1"/>
</dbReference>
<dbReference type="Gene3D" id="1.20.1250.20">
    <property type="entry name" value="MFS general substrate transporter like domains"/>
    <property type="match status" value="1"/>
</dbReference>
<comment type="subcellular location">
    <subcellularLocation>
        <location evidence="1">Cell membrane</location>
        <topology evidence="1">Multi-pass membrane protein</topology>
    </subcellularLocation>
</comment>
<keyword evidence="3 7" id="KW-0812">Transmembrane</keyword>
<keyword evidence="10" id="KW-1185">Reference proteome</keyword>
<feature type="transmembrane region" description="Helical" evidence="7">
    <location>
        <begin position="39"/>
        <end position="57"/>
    </location>
</feature>
<comment type="caution">
    <text evidence="9">The sequence shown here is derived from an EMBL/GenBank/DDBJ whole genome shotgun (WGS) entry which is preliminary data.</text>
</comment>
<organism evidence="9 10">
    <name type="scientific">Arthrobacter halodurans</name>
    <dbReference type="NCBI Taxonomy" id="516699"/>
    <lineage>
        <taxon>Bacteria</taxon>
        <taxon>Bacillati</taxon>
        <taxon>Actinomycetota</taxon>
        <taxon>Actinomycetes</taxon>
        <taxon>Micrococcales</taxon>
        <taxon>Micrococcaceae</taxon>
        <taxon>Arthrobacter</taxon>
    </lineage>
</organism>
<evidence type="ECO:0000256" key="1">
    <source>
        <dbReference type="ARBA" id="ARBA00004651"/>
    </source>
</evidence>
<feature type="region of interest" description="Disordered" evidence="6">
    <location>
        <begin position="1"/>
        <end position="24"/>
    </location>
</feature>
<dbReference type="PANTHER" id="PTHR43124">
    <property type="entry name" value="PURINE EFFLUX PUMP PBUE"/>
    <property type="match status" value="1"/>
</dbReference>
<evidence type="ECO:0000256" key="2">
    <source>
        <dbReference type="ARBA" id="ARBA00022475"/>
    </source>
</evidence>
<feature type="transmembrane region" description="Helical" evidence="7">
    <location>
        <begin position="138"/>
        <end position="156"/>
    </location>
</feature>
<dbReference type="InterPro" id="IPR050189">
    <property type="entry name" value="MFS_Efflux_Transporters"/>
</dbReference>
<feature type="domain" description="Major facilitator superfamily (MFS) profile" evidence="8">
    <location>
        <begin position="40"/>
        <end position="429"/>
    </location>
</feature>
<reference evidence="9 10" key="1">
    <citation type="submission" date="2024-09" db="EMBL/GenBank/DDBJ databases">
        <authorList>
            <person name="Salinas-Garcia M.A."/>
            <person name="Prieme A."/>
        </authorList>
    </citation>
    <scope>NUCLEOTIDE SEQUENCE [LARGE SCALE GENOMIC DNA]</scope>
    <source>
        <strain evidence="9 10">DSM 21081</strain>
    </source>
</reference>
<evidence type="ECO:0000313" key="10">
    <source>
        <dbReference type="Proteomes" id="UP001575652"/>
    </source>
</evidence>
<feature type="transmembrane region" description="Helical" evidence="7">
    <location>
        <begin position="280"/>
        <end position="299"/>
    </location>
</feature>
<keyword evidence="4 7" id="KW-1133">Transmembrane helix</keyword>
<feature type="compositionally biased region" description="Basic and acidic residues" evidence="6">
    <location>
        <begin position="1"/>
        <end position="11"/>
    </location>
</feature>
<name>A0ABV4UJD3_9MICC</name>
<evidence type="ECO:0000256" key="4">
    <source>
        <dbReference type="ARBA" id="ARBA00022989"/>
    </source>
</evidence>
<evidence type="ECO:0000256" key="6">
    <source>
        <dbReference type="SAM" id="MobiDB-lite"/>
    </source>
</evidence>
<evidence type="ECO:0000313" key="9">
    <source>
        <dbReference type="EMBL" id="MFB0833654.1"/>
    </source>
</evidence>
<dbReference type="InterPro" id="IPR020846">
    <property type="entry name" value="MFS_dom"/>
</dbReference>
<feature type="transmembrane region" description="Helical" evidence="7">
    <location>
        <begin position="407"/>
        <end position="425"/>
    </location>
</feature>